<feature type="compositionally biased region" description="Polar residues" evidence="1">
    <location>
        <begin position="216"/>
        <end position="246"/>
    </location>
</feature>
<evidence type="ECO:0008006" key="4">
    <source>
        <dbReference type="Google" id="ProtNLM"/>
    </source>
</evidence>
<dbReference type="Gene3D" id="3.40.50.300">
    <property type="entry name" value="P-loop containing nucleotide triphosphate hydrolases"/>
    <property type="match status" value="1"/>
</dbReference>
<feature type="region of interest" description="Disordered" evidence="1">
    <location>
        <begin position="91"/>
        <end position="292"/>
    </location>
</feature>
<proteinExistence type="predicted"/>
<evidence type="ECO:0000313" key="2">
    <source>
        <dbReference type="EMBL" id="TGJ73356.1"/>
    </source>
</evidence>
<sequence>MSSLNKQQKNLLLCWLYDNLYQFIPRGRKKGPDVALLCQEAARLPRVAKMQHFSKAEINELIGEHVGNGSWKGCPTPTWASSEILVDWRKEKKAPSPTPGYGATPAPPPQPTVKTSASAPQPTAKARAAAPQPTAKAPASSPQPTAKAPASAPQPTAKAPASSPQPTQTPAPGPSSTSSPSLSTPSTLPPPPAGVNVQETAPAIPNHSKRQDDPKPSNNDPNQGPVQGGATNTATDIPKTQPQSSDALGEKAYPTPKGTPAVPESPRNETVQHWWDVPRPDPEDASTDDSRSRLEELVSNADSLFVNRKSKASTRNALEYIPLFTSDLLRSASDVGLPPQFAVFGKFLGPESADSSEQRLLLLNTNTPWTTFICGLQGSGKSHSLTAMLESCLIRDRSIGRLQKPLSGLVFHYSPYHSNVESEPCEAAHLASMRDTSKNSLAPQVTVLVSRSNIGNMRTAYANIPNVTIKEFQLNPKQLNIDTMFDLMSVRENSGILYMEIVRRVLRDMAIENNANGEPFDYYKFKKLLFQGELVGMQSVPLKQRLEILESFIGPEDSPNLFDAMPGTLTILDLTCPFVDSETACVLFGICNQLFTSAPKHSGKIIALDEAHRYMTDNASASVKRFAQSIIGNIRVQRHLGLRTIVSTQDPFIHPELMELSSMVIFHRFDIPRWFEEIRKHVGFQTKAQAPEPSQNVWGEELQKVEADIFEKIKGLDTGEACIYCPQLVTPENSWGVSTLKKFGNGVFKVMIRQKITIDGGASKNVL</sequence>
<reference evidence="2 3" key="1">
    <citation type="submission" date="2019-03" db="EMBL/GenBank/DDBJ databases">
        <title>Nematode-trapping fungi genome.</title>
        <authorList>
            <person name="Vidal-Diez De Ulzurrun G."/>
        </authorList>
    </citation>
    <scope>NUCLEOTIDE SEQUENCE [LARGE SCALE GENOMIC DNA]</scope>
    <source>
        <strain evidence="2 3">TWF154</strain>
    </source>
</reference>
<feature type="compositionally biased region" description="Basic and acidic residues" evidence="1">
    <location>
        <begin position="276"/>
        <end position="292"/>
    </location>
</feature>
<feature type="compositionally biased region" description="Low complexity" evidence="1">
    <location>
        <begin position="174"/>
        <end position="186"/>
    </location>
</feature>
<dbReference type="AlphaFoldDB" id="A0A8H2EAK5"/>
<evidence type="ECO:0000256" key="1">
    <source>
        <dbReference type="SAM" id="MobiDB-lite"/>
    </source>
</evidence>
<protein>
    <recommendedName>
        <fullName evidence="4">AAA+ ATPase domain-containing protein</fullName>
    </recommendedName>
</protein>
<comment type="caution">
    <text evidence="2">The sequence shown here is derived from an EMBL/GenBank/DDBJ whole genome shotgun (WGS) entry which is preliminary data.</text>
</comment>
<organism evidence="2 3">
    <name type="scientific">Orbilia oligospora</name>
    <name type="common">Nematode-trapping fungus</name>
    <name type="synonym">Arthrobotrys oligospora</name>
    <dbReference type="NCBI Taxonomy" id="2813651"/>
    <lineage>
        <taxon>Eukaryota</taxon>
        <taxon>Fungi</taxon>
        <taxon>Dikarya</taxon>
        <taxon>Ascomycota</taxon>
        <taxon>Pezizomycotina</taxon>
        <taxon>Orbiliomycetes</taxon>
        <taxon>Orbiliales</taxon>
        <taxon>Orbiliaceae</taxon>
        <taxon>Orbilia</taxon>
    </lineage>
</organism>
<gene>
    <name evidence="2" type="ORF">EYR41_000456</name>
</gene>
<evidence type="ECO:0000313" key="3">
    <source>
        <dbReference type="Proteomes" id="UP000297595"/>
    </source>
</evidence>
<dbReference type="Proteomes" id="UP000297595">
    <property type="component" value="Unassembled WGS sequence"/>
</dbReference>
<feature type="compositionally biased region" description="Low complexity" evidence="1">
    <location>
        <begin position="117"/>
        <end position="166"/>
    </location>
</feature>
<dbReference type="EMBL" id="SOZJ01000001">
    <property type="protein sequence ID" value="TGJ73356.1"/>
    <property type="molecule type" value="Genomic_DNA"/>
</dbReference>
<accession>A0A8H2EAK5</accession>
<dbReference type="SUPFAM" id="SSF52540">
    <property type="entry name" value="P-loop containing nucleoside triphosphate hydrolases"/>
    <property type="match status" value="1"/>
</dbReference>
<dbReference type="InterPro" id="IPR027417">
    <property type="entry name" value="P-loop_NTPase"/>
</dbReference>
<name>A0A8H2EAK5_ORBOL</name>